<name>W7U4E5_9STRA</name>
<keyword evidence="1" id="KW-0282">Flagellum</keyword>
<gene>
    <name evidence="1" type="ORF">Naga_100015g73</name>
</gene>
<dbReference type="OrthoDB" id="444379at2759"/>
<comment type="caution">
    <text evidence="1">The sequence shown here is derived from an EMBL/GenBank/DDBJ whole genome shotgun (WGS) entry which is preliminary data.</text>
</comment>
<sequence>MLQIGEYENSKEAQNVSFLKAVLQERVDFLNGEVMLLRKDLKSSLRAKSSTQKYQKRLHTLVTKVRESETALYAYNLALDKIRTSTDPAQLRHYQKQQQIENAGRRKVLYERALLRRELEGKARALLDEDRRMMEMLRGKVRQYLDLERFQVFEESRLQRDMLMKELWKQEEKYLVQGMGANLQDAALGKEGQQATSTVRQLFEEEKREELCSPR</sequence>
<keyword evidence="1" id="KW-0969">Cilium</keyword>
<dbReference type="EMBL" id="AZIL01000430">
    <property type="protein sequence ID" value="EWM27569.1"/>
    <property type="molecule type" value="Genomic_DNA"/>
</dbReference>
<keyword evidence="1" id="KW-0966">Cell projection</keyword>
<organism evidence="1 2">
    <name type="scientific">Nannochloropsis gaditana</name>
    <dbReference type="NCBI Taxonomy" id="72520"/>
    <lineage>
        <taxon>Eukaryota</taxon>
        <taxon>Sar</taxon>
        <taxon>Stramenopiles</taxon>
        <taxon>Ochrophyta</taxon>
        <taxon>Eustigmatophyceae</taxon>
        <taxon>Eustigmatales</taxon>
        <taxon>Monodopsidaceae</taxon>
        <taxon>Nannochloropsis</taxon>
    </lineage>
</organism>
<keyword evidence="2" id="KW-1185">Reference proteome</keyword>
<protein>
    <submittedName>
        <fullName evidence="1">Intraflagellar transport protein 72 74</fullName>
    </submittedName>
</protein>
<evidence type="ECO:0000313" key="1">
    <source>
        <dbReference type="EMBL" id="EWM27569.1"/>
    </source>
</evidence>
<dbReference type="Proteomes" id="UP000019335">
    <property type="component" value="Chromosome 6"/>
</dbReference>
<accession>W7U4E5</accession>
<proteinExistence type="predicted"/>
<reference evidence="1 2" key="1">
    <citation type="journal article" date="2014" name="Mol. Plant">
        <title>Chromosome Scale Genome Assembly and Transcriptome Profiling of Nannochloropsis gaditana in Nitrogen Depletion.</title>
        <authorList>
            <person name="Corteggiani Carpinelli E."/>
            <person name="Telatin A."/>
            <person name="Vitulo N."/>
            <person name="Forcato C."/>
            <person name="D'Angelo M."/>
            <person name="Schiavon R."/>
            <person name="Vezzi A."/>
            <person name="Giacometti G.M."/>
            <person name="Morosinotto T."/>
            <person name="Valle G."/>
        </authorList>
    </citation>
    <scope>NUCLEOTIDE SEQUENCE [LARGE SCALE GENOMIC DNA]</scope>
    <source>
        <strain evidence="1 2">B-31</strain>
    </source>
</reference>
<evidence type="ECO:0000313" key="2">
    <source>
        <dbReference type="Proteomes" id="UP000019335"/>
    </source>
</evidence>
<dbReference type="AlphaFoldDB" id="W7U4E5"/>